<evidence type="ECO:0000256" key="1">
    <source>
        <dbReference type="SAM" id="MobiDB-lite"/>
    </source>
</evidence>
<dbReference type="OrthoDB" id="1049931at2"/>
<feature type="transmembrane region" description="Helical" evidence="2">
    <location>
        <begin position="405"/>
        <end position="425"/>
    </location>
</feature>
<evidence type="ECO:0000313" key="6">
    <source>
        <dbReference type="Proteomes" id="UP000184240"/>
    </source>
</evidence>
<sequence>MSKPFETPQLQSKLGILFIFLSQAYKFLRAFGAAFLYFLIKGFPSEVVLPISIGLVVLLLAILGYSVLSYKKFRFYIDYKNAEFILEQGVFATKVTSIPFSKIQQVYFKRSLLQRVIGVNSVVVDSAGSSAQEIDIKALSDEDGKELQQILMQAVKEEIGTSEASEPNESQPENTASKQPEALWTHRLSPLALLKLGITSNYFRGVWLILLFVGSLYQQLGDFELLQDDQYTEGIKGYFDAYSKPIELFLLTALVFVGVFILGMLISCIEIFIKYFDLNLKQTKESLELAMGLKTNTKVSLKPRRVQLMRVVTNPIQKRLNLNEAQIAIASSQDDLNKAKITIPGLERAQVEKVKRFLFSHQMRPGRIFKPAFILYVRLLIIAGLPLLLTALVASFLVPNYMTEILSILFIIFGMLIIPYQYYWYKALALEITPEFVILRKGVWNQKTEIIELFKLQSVTVSQPVWYKKRDLYNYTFHTAGGDLSFPVTSAEAQRYINYALYRVEVSREAWM</sequence>
<dbReference type="PIRSF" id="PIRSF026631">
    <property type="entry name" value="UCP026631"/>
    <property type="match status" value="1"/>
</dbReference>
<dbReference type="Pfam" id="PF03703">
    <property type="entry name" value="bPH_2"/>
    <property type="match status" value="2"/>
</dbReference>
<dbReference type="Proteomes" id="UP000290037">
    <property type="component" value="Unassembled WGS sequence"/>
</dbReference>
<dbReference type="STRING" id="573501.SAMN04487999_0161"/>
<dbReference type="InterPro" id="IPR014529">
    <property type="entry name" value="UCP026631"/>
</dbReference>
<keyword evidence="2" id="KW-0472">Membrane</keyword>
<dbReference type="InterPro" id="IPR005182">
    <property type="entry name" value="YdbS-like_PH"/>
</dbReference>
<dbReference type="AlphaFoldDB" id="A0A1M5SUD8"/>
<evidence type="ECO:0000313" key="7">
    <source>
        <dbReference type="Proteomes" id="UP000290037"/>
    </source>
</evidence>
<feature type="domain" description="YdbS-like PH" evidence="3">
    <location>
        <begin position="70"/>
        <end position="150"/>
    </location>
</feature>
<gene>
    <name evidence="4" type="ORF">DSM01_2314</name>
    <name evidence="5" type="ORF">SAMN04487999_0161</name>
</gene>
<accession>A0A1M5SUD8</accession>
<dbReference type="PANTHER" id="PTHR34473:SF2">
    <property type="entry name" value="UPF0699 TRANSMEMBRANE PROTEIN YDBT"/>
    <property type="match status" value="1"/>
</dbReference>
<evidence type="ECO:0000259" key="3">
    <source>
        <dbReference type="Pfam" id="PF03703"/>
    </source>
</evidence>
<dbReference type="PANTHER" id="PTHR34473">
    <property type="entry name" value="UPF0699 TRANSMEMBRANE PROTEIN YDBS"/>
    <property type="match status" value="1"/>
</dbReference>
<feature type="transmembrane region" description="Helical" evidence="2">
    <location>
        <begin position="373"/>
        <end position="399"/>
    </location>
</feature>
<keyword evidence="7" id="KW-1185">Reference proteome</keyword>
<feature type="compositionally biased region" description="Polar residues" evidence="1">
    <location>
        <begin position="162"/>
        <end position="178"/>
    </location>
</feature>
<reference evidence="4 7" key="3">
    <citation type="submission" date="2018-07" db="EMBL/GenBank/DDBJ databases">
        <title>Leeuwenhoekiella genomics.</title>
        <authorList>
            <person name="Tahon G."/>
            <person name="Willems A."/>
        </authorList>
    </citation>
    <scope>NUCLEOTIDE SEQUENCE [LARGE SCALE GENOMIC DNA]</scope>
    <source>
        <strain evidence="4 7">LMG 24856</strain>
    </source>
</reference>
<name>A0A1M5SUD8_9FLAO</name>
<evidence type="ECO:0000313" key="5">
    <source>
        <dbReference type="EMBL" id="SHH42122.1"/>
    </source>
</evidence>
<feature type="region of interest" description="Disordered" evidence="1">
    <location>
        <begin position="161"/>
        <end position="180"/>
    </location>
</feature>
<evidence type="ECO:0000256" key="2">
    <source>
        <dbReference type="SAM" id="Phobius"/>
    </source>
</evidence>
<feature type="domain" description="YdbS-like PH" evidence="3">
    <location>
        <begin position="425"/>
        <end position="488"/>
    </location>
</feature>
<proteinExistence type="predicted"/>
<protein>
    <submittedName>
        <fullName evidence="4 5">Membrane protein</fullName>
    </submittedName>
</protein>
<reference evidence="5" key="2">
    <citation type="submission" date="2016-11" db="EMBL/GenBank/DDBJ databases">
        <authorList>
            <person name="Jaros S."/>
            <person name="Januszkiewicz K."/>
            <person name="Wedrychowicz H."/>
        </authorList>
    </citation>
    <scope>NUCLEOTIDE SEQUENCE [LARGE SCALE GENOMIC DNA]</scope>
    <source>
        <strain evidence="5">DSM 19859</strain>
    </source>
</reference>
<keyword evidence="2" id="KW-1133">Transmembrane helix</keyword>
<evidence type="ECO:0000313" key="4">
    <source>
        <dbReference type="EMBL" id="RXG28853.1"/>
    </source>
</evidence>
<organism evidence="5 6">
    <name type="scientific">Leeuwenhoekiella palythoae</name>
    <dbReference type="NCBI Taxonomy" id="573501"/>
    <lineage>
        <taxon>Bacteria</taxon>
        <taxon>Pseudomonadati</taxon>
        <taxon>Bacteroidota</taxon>
        <taxon>Flavobacteriia</taxon>
        <taxon>Flavobacteriales</taxon>
        <taxon>Flavobacteriaceae</taxon>
        <taxon>Leeuwenhoekiella</taxon>
    </lineage>
</organism>
<feature type="transmembrane region" description="Helical" evidence="2">
    <location>
        <begin position="51"/>
        <end position="70"/>
    </location>
</feature>
<keyword evidence="2" id="KW-0812">Transmembrane</keyword>
<reference evidence="6" key="1">
    <citation type="submission" date="2016-11" db="EMBL/GenBank/DDBJ databases">
        <authorList>
            <person name="Varghese N."/>
            <person name="Submissions S."/>
        </authorList>
    </citation>
    <scope>NUCLEOTIDE SEQUENCE [LARGE SCALE GENOMIC DNA]</scope>
    <source>
        <strain evidence="6">DSM 19859</strain>
    </source>
</reference>
<feature type="transmembrane region" description="Helical" evidence="2">
    <location>
        <begin position="16"/>
        <end position="39"/>
    </location>
</feature>
<feature type="transmembrane region" description="Helical" evidence="2">
    <location>
        <begin position="202"/>
        <end position="220"/>
    </location>
</feature>
<dbReference type="Proteomes" id="UP000184240">
    <property type="component" value="Unassembled WGS sequence"/>
</dbReference>
<feature type="transmembrane region" description="Helical" evidence="2">
    <location>
        <begin position="248"/>
        <end position="273"/>
    </location>
</feature>
<dbReference type="EMBL" id="FQXT01000001">
    <property type="protein sequence ID" value="SHH42122.1"/>
    <property type="molecule type" value="Genomic_DNA"/>
</dbReference>
<dbReference type="EMBL" id="QOVN01000004">
    <property type="protein sequence ID" value="RXG28853.1"/>
    <property type="molecule type" value="Genomic_DNA"/>
</dbReference>
<dbReference type="RefSeq" id="WP_072979339.1">
    <property type="nucleotide sequence ID" value="NZ_FQXT01000001.1"/>
</dbReference>